<keyword evidence="6 7" id="KW-0472">Membrane</keyword>
<keyword evidence="3" id="KW-0997">Cell inner membrane</keyword>
<keyword evidence="2" id="KW-1003">Cell membrane</keyword>
<dbReference type="HOGENOM" id="CLU_058989_0_0_6"/>
<evidence type="ECO:0000313" key="10">
    <source>
        <dbReference type="EMBL" id="ACQ91773.1"/>
    </source>
</evidence>
<evidence type="ECO:0000256" key="7">
    <source>
        <dbReference type="SAM" id="Phobius"/>
    </source>
</evidence>
<comment type="subcellular location">
    <subcellularLocation>
        <location evidence="1">Membrane</location>
        <topology evidence="1">Multi-pass membrane protein</topology>
    </subcellularLocation>
</comment>
<evidence type="ECO:0000259" key="8">
    <source>
        <dbReference type="Pfam" id="PF01694"/>
    </source>
</evidence>
<evidence type="ECO:0000256" key="6">
    <source>
        <dbReference type="ARBA" id="ARBA00023136"/>
    </source>
</evidence>
<name>C4L7X4_TOLAT</name>
<reference evidence="11" key="1">
    <citation type="submission" date="2009-05" db="EMBL/GenBank/DDBJ databases">
        <title>Complete sequence of Tolumonas auensis DSM 9187.</title>
        <authorList>
            <consortium name="US DOE Joint Genome Institute"/>
            <person name="Lucas S."/>
            <person name="Copeland A."/>
            <person name="Lapidus A."/>
            <person name="Glavina del Rio T."/>
            <person name="Tice H."/>
            <person name="Bruce D."/>
            <person name="Goodwin L."/>
            <person name="Pitluck S."/>
            <person name="Chertkov O."/>
            <person name="Brettin T."/>
            <person name="Detter J.C."/>
            <person name="Han C."/>
            <person name="Larimer F."/>
            <person name="Land M."/>
            <person name="Hauser L."/>
            <person name="Kyrpides N."/>
            <person name="Mikhailova N."/>
            <person name="Spring S."/>
            <person name="Beller H."/>
        </authorList>
    </citation>
    <scope>NUCLEOTIDE SEQUENCE [LARGE SCALE GENOMIC DNA]</scope>
    <source>
        <strain evidence="11">DSM 9187 / TA4</strain>
    </source>
</reference>
<dbReference type="Gene3D" id="1.20.1540.10">
    <property type="entry name" value="Rhomboid-like"/>
    <property type="match status" value="1"/>
</dbReference>
<dbReference type="NCBIfam" id="TIGR04239">
    <property type="entry name" value="rhombo_GlpG"/>
    <property type="match status" value="1"/>
</dbReference>
<accession>C4L7X4</accession>
<reference evidence="10 11" key="2">
    <citation type="journal article" date="2011" name="Stand. Genomic Sci.">
        <title>Complete genome sequence of Tolumonas auensis type strain (TA 4).</title>
        <authorList>
            <person name="Chertkov O."/>
            <person name="Copeland A."/>
            <person name="Lucas S."/>
            <person name="Lapidus A."/>
            <person name="Berry K.W."/>
            <person name="Detter J.C."/>
            <person name="Del Rio T.G."/>
            <person name="Hammon N."/>
            <person name="Dalin E."/>
            <person name="Tice H."/>
            <person name="Pitluck S."/>
            <person name="Richardson P."/>
            <person name="Bruce D."/>
            <person name="Goodwin L."/>
            <person name="Han C."/>
            <person name="Tapia R."/>
            <person name="Saunders E."/>
            <person name="Schmutz J."/>
            <person name="Brettin T."/>
            <person name="Larimer F."/>
            <person name="Land M."/>
            <person name="Hauser L."/>
            <person name="Spring S."/>
            <person name="Rohde M."/>
            <person name="Kyrpides N.C."/>
            <person name="Ivanova N."/>
            <person name="Goker M."/>
            <person name="Beller H.R."/>
            <person name="Klenk H.P."/>
            <person name="Woyke T."/>
        </authorList>
    </citation>
    <scope>NUCLEOTIDE SEQUENCE [LARGE SCALE GENOMIC DNA]</scope>
    <source>
        <strain evidence="11">DSM 9187 / TA4</strain>
    </source>
</reference>
<dbReference type="RefSeq" id="WP_012728372.1">
    <property type="nucleotide sequence ID" value="NC_012691.1"/>
</dbReference>
<gene>
    <name evidence="10" type="ordered locus">Tola_0143</name>
</gene>
<dbReference type="GO" id="GO:0006508">
    <property type="term" value="P:proteolysis"/>
    <property type="evidence" value="ECO:0007669"/>
    <property type="project" value="InterPro"/>
</dbReference>
<feature type="transmembrane region" description="Helical" evidence="7">
    <location>
        <begin position="97"/>
        <end position="116"/>
    </location>
</feature>
<dbReference type="InterPro" id="IPR035952">
    <property type="entry name" value="Rhomboid-like_sf"/>
</dbReference>
<dbReference type="MEROPS" id="S54.016"/>
<evidence type="ECO:0000256" key="2">
    <source>
        <dbReference type="ARBA" id="ARBA00022475"/>
    </source>
</evidence>
<evidence type="ECO:0000256" key="4">
    <source>
        <dbReference type="ARBA" id="ARBA00022692"/>
    </source>
</evidence>
<proteinExistence type="predicted"/>
<organism evidence="10 11">
    <name type="scientific">Tolumonas auensis (strain DSM 9187 / NBRC 110442 / TA 4)</name>
    <dbReference type="NCBI Taxonomy" id="595494"/>
    <lineage>
        <taxon>Bacteria</taxon>
        <taxon>Pseudomonadati</taxon>
        <taxon>Pseudomonadota</taxon>
        <taxon>Gammaproteobacteria</taxon>
        <taxon>Aeromonadales</taxon>
        <taxon>Aeromonadaceae</taxon>
        <taxon>Tolumonas</taxon>
    </lineage>
</organism>
<keyword evidence="11" id="KW-1185">Reference proteome</keyword>
<feature type="domain" description="Peptidase S54 rhomboid" evidence="8">
    <location>
        <begin position="130"/>
        <end position="267"/>
    </location>
</feature>
<dbReference type="KEGG" id="tau:Tola_0143"/>
<sequence length="276" mass="31447">MIQLIQLNDPHLAQMLADYLQTQNMPCQVQSSETGISVWLLDETKTSAAEREVQRFILEPHHPRYREAAWQQEKPATWRSATDSSLMTELMLQAQPLMLVVSFLMIAVFLLYWLTIPVESLLTFEWPWQRGQIWRLFTPVFLHFSVLHLVFNLAWWWYLGGRTEQRYGVIKLAIVLISGALIPNVLQAMVSGSLFGGMSGVTYALLGYLWLRERNSEDPSQVTVSNGLFIFMLVWLVLGFTNLLGFNTANLAHLGGLLVGLIQGWRDSHRTISGPA</sequence>
<evidence type="ECO:0000256" key="3">
    <source>
        <dbReference type="ARBA" id="ARBA00022519"/>
    </source>
</evidence>
<dbReference type="GO" id="GO:0016020">
    <property type="term" value="C:membrane"/>
    <property type="evidence" value="ECO:0007669"/>
    <property type="project" value="UniProtKB-SubCell"/>
</dbReference>
<dbReference type="OrthoDB" id="9778341at2"/>
<evidence type="ECO:0000313" key="11">
    <source>
        <dbReference type="Proteomes" id="UP000009073"/>
    </source>
</evidence>
<dbReference type="Proteomes" id="UP000009073">
    <property type="component" value="Chromosome"/>
</dbReference>
<dbReference type="AlphaFoldDB" id="C4L7X4"/>
<evidence type="ECO:0000256" key="1">
    <source>
        <dbReference type="ARBA" id="ARBA00004141"/>
    </source>
</evidence>
<feature type="transmembrane region" description="Helical" evidence="7">
    <location>
        <begin position="169"/>
        <end position="186"/>
    </location>
</feature>
<dbReference type="Gene3D" id="3.30.70.2350">
    <property type="match status" value="1"/>
</dbReference>
<feature type="domain" description="Peptidase S54 GlpG peptidase N-terminal" evidence="9">
    <location>
        <begin position="1"/>
        <end position="72"/>
    </location>
</feature>
<dbReference type="InterPro" id="IPR022732">
    <property type="entry name" value="Peptidase_S54_GlpG_N"/>
</dbReference>
<feature type="transmembrane region" description="Helical" evidence="7">
    <location>
        <begin position="192"/>
        <end position="211"/>
    </location>
</feature>
<dbReference type="InterPro" id="IPR038236">
    <property type="entry name" value="GlpG_N_sf"/>
</dbReference>
<dbReference type="SUPFAM" id="SSF144091">
    <property type="entry name" value="Rhomboid-like"/>
    <property type="match status" value="1"/>
</dbReference>
<keyword evidence="5 7" id="KW-1133">Transmembrane helix</keyword>
<dbReference type="Pfam" id="PF01694">
    <property type="entry name" value="Rhomboid"/>
    <property type="match status" value="1"/>
</dbReference>
<dbReference type="InterPro" id="IPR023662">
    <property type="entry name" value="Rhomboid_protease_GlpG"/>
</dbReference>
<protein>
    <submittedName>
        <fullName evidence="10">Rhomboid family protein</fullName>
    </submittedName>
</protein>
<dbReference type="InterPro" id="IPR022764">
    <property type="entry name" value="Peptidase_S54_rhomboid_dom"/>
</dbReference>
<evidence type="ECO:0000259" key="9">
    <source>
        <dbReference type="Pfam" id="PF12122"/>
    </source>
</evidence>
<dbReference type="eggNOG" id="COG0705">
    <property type="taxonomic scope" value="Bacteria"/>
</dbReference>
<feature type="transmembrane region" description="Helical" evidence="7">
    <location>
        <begin position="136"/>
        <end position="157"/>
    </location>
</feature>
<feature type="transmembrane region" description="Helical" evidence="7">
    <location>
        <begin position="223"/>
        <end position="244"/>
    </location>
</feature>
<dbReference type="Pfam" id="PF12122">
    <property type="entry name" value="Rhomboid_N"/>
    <property type="match status" value="1"/>
</dbReference>
<dbReference type="PANTHER" id="PTHR43066:SF26">
    <property type="entry name" value="RHOMBOID PROTEASE GLPG"/>
    <property type="match status" value="1"/>
</dbReference>
<dbReference type="STRING" id="595494.Tola_0143"/>
<keyword evidence="4 7" id="KW-0812">Transmembrane</keyword>
<dbReference type="PANTHER" id="PTHR43066">
    <property type="entry name" value="RHOMBOID-RELATED PROTEIN"/>
    <property type="match status" value="1"/>
</dbReference>
<dbReference type="GO" id="GO:0004252">
    <property type="term" value="F:serine-type endopeptidase activity"/>
    <property type="evidence" value="ECO:0007669"/>
    <property type="project" value="InterPro"/>
</dbReference>
<dbReference type="EMBL" id="CP001616">
    <property type="protein sequence ID" value="ACQ91773.1"/>
    <property type="molecule type" value="Genomic_DNA"/>
</dbReference>
<evidence type="ECO:0000256" key="5">
    <source>
        <dbReference type="ARBA" id="ARBA00022989"/>
    </source>
</evidence>